<gene>
    <name evidence="1" type="ORF">PYS65_26030</name>
</gene>
<dbReference type="RefSeq" id="WP_279336356.1">
    <property type="nucleotide sequence ID" value="NZ_CP121682.1"/>
</dbReference>
<name>A0ABY8K767_9ACTN</name>
<dbReference type="EMBL" id="CP121682">
    <property type="protein sequence ID" value="WGD43304.1"/>
    <property type="molecule type" value="Genomic_DNA"/>
</dbReference>
<proteinExistence type="predicted"/>
<accession>A0ABY8K767</accession>
<keyword evidence="2" id="KW-1185">Reference proteome</keyword>
<sequence length="142" mass="15850">MAESSSPPSPVDAAYVEPSAEEVLRPGLKIGDLFRRNMTQPYVLQRLSERAGRVQYFHYDTVFHVGDQGVPVMDALEGIHHDITRASAHTGFLANFFGAVSREATDALRPKYGRLYGFEEATVPNAEMVAWAMYEYRGGRLP</sequence>
<protein>
    <submittedName>
        <fullName evidence="1">Uncharacterized protein</fullName>
    </submittedName>
</protein>
<dbReference type="Proteomes" id="UP001216440">
    <property type="component" value="Chromosome"/>
</dbReference>
<reference evidence="1 2" key="1">
    <citation type="submission" date="2023-03" db="EMBL/GenBank/DDBJ databases">
        <authorList>
            <person name="Mo P."/>
        </authorList>
    </citation>
    <scope>NUCLEOTIDE SEQUENCE [LARGE SCALE GENOMIC DNA]</scope>
    <source>
        <strain evidence="1 2">HUAS 5</strain>
    </source>
</reference>
<evidence type="ECO:0000313" key="1">
    <source>
        <dbReference type="EMBL" id="WGD43304.1"/>
    </source>
</evidence>
<organism evidence="1 2">
    <name type="scientific">Streptomyces cathayae</name>
    <dbReference type="NCBI Taxonomy" id="3031124"/>
    <lineage>
        <taxon>Bacteria</taxon>
        <taxon>Bacillati</taxon>
        <taxon>Actinomycetota</taxon>
        <taxon>Actinomycetes</taxon>
        <taxon>Kitasatosporales</taxon>
        <taxon>Streptomycetaceae</taxon>
        <taxon>Streptomyces</taxon>
    </lineage>
</organism>
<evidence type="ECO:0000313" key="2">
    <source>
        <dbReference type="Proteomes" id="UP001216440"/>
    </source>
</evidence>